<protein>
    <submittedName>
        <fullName evidence="1">Uncharacterized protein</fullName>
    </submittedName>
</protein>
<dbReference type="RefSeq" id="XP_040653331.1">
    <property type="nucleotide sequence ID" value="XM_040803227.1"/>
</dbReference>
<comment type="caution">
    <text evidence="1">The sequence shown here is derived from an EMBL/GenBank/DDBJ whole genome shotgun (WGS) entry which is preliminary data.</text>
</comment>
<keyword evidence="2" id="KW-1185">Reference proteome</keyword>
<dbReference type="AlphaFoldDB" id="A0A151GA66"/>
<accession>A0A151GA66</accession>
<dbReference type="EMBL" id="LAYC01000003">
    <property type="protein sequence ID" value="KYK53979.1"/>
    <property type="molecule type" value="Genomic_DNA"/>
</dbReference>
<name>A0A151GA66_DRECN</name>
<reference evidence="1 2" key="1">
    <citation type="journal article" date="2016" name="Sci. Rep.">
        <title>Insights into Adaptations to a Near-Obligate Nematode Endoparasitic Lifestyle from the Finished Genome of Drechmeria coniospora.</title>
        <authorList>
            <person name="Zhang L."/>
            <person name="Zhou Z."/>
            <person name="Guo Q."/>
            <person name="Fokkens L."/>
            <person name="Miskei M."/>
            <person name="Pocsi I."/>
            <person name="Zhang W."/>
            <person name="Chen M."/>
            <person name="Wang L."/>
            <person name="Sun Y."/>
            <person name="Donzelli B.G."/>
            <person name="Gibson D.M."/>
            <person name="Nelson D.R."/>
            <person name="Luo J.G."/>
            <person name="Rep M."/>
            <person name="Liu H."/>
            <person name="Yang S."/>
            <person name="Wang J."/>
            <person name="Krasnoff S.B."/>
            <person name="Xu Y."/>
            <person name="Molnar I."/>
            <person name="Lin M."/>
        </authorList>
    </citation>
    <scope>NUCLEOTIDE SEQUENCE [LARGE SCALE GENOMIC DNA]</scope>
    <source>
        <strain evidence="1 2">ARSEF 6962</strain>
    </source>
</reference>
<evidence type="ECO:0000313" key="1">
    <source>
        <dbReference type="EMBL" id="KYK53979.1"/>
    </source>
</evidence>
<dbReference type="GeneID" id="63718571"/>
<evidence type="ECO:0000313" key="2">
    <source>
        <dbReference type="Proteomes" id="UP000076580"/>
    </source>
</evidence>
<organism evidence="1 2">
    <name type="scientific">Drechmeria coniospora</name>
    <name type="common">Nematophagous fungus</name>
    <name type="synonym">Meria coniospora</name>
    <dbReference type="NCBI Taxonomy" id="98403"/>
    <lineage>
        <taxon>Eukaryota</taxon>
        <taxon>Fungi</taxon>
        <taxon>Dikarya</taxon>
        <taxon>Ascomycota</taxon>
        <taxon>Pezizomycotina</taxon>
        <taxon>Sordariomycetes</taxon>
        <taxon>Hypocreomycetidae</taxon>
        <taxon>Hypocreales</taxon>
        <taxon>Ophiocordycipitaceae</taxon>
        <taxon>Drechmeria</taxon>
    </lineage>
</organism>
<proteinExistence type="predicted"/>
<dbReference type="InParanoid" id="A0A151GA66"/>
<sequence length="223" mass="23399">MATVPGSDAGIGSRLVAARPLFLGGQSAAPWMSGHGARARRAHVLGRKDQMRRLEAKGCRLGMTFQNGLVAATIQVGRPDAELHVVPIGLLDRRLVCSRVIRLAARGEHLGSLHAMAVPRSLGAQEGVERVAPRATSDGGLPHAMWYRLTCSRVLPEMYAVGPAIPPSRGVVCSMLAASSSCFLPVLCILPDVLPASAHPRGPSFGERNALAGHAMRAAAGVE</sequence>
<dbReference type="Proteomes" id="UP000076580">
    <property type="component" value="Chromosome 03"/>
</dbReference>
<gene>
    <name evidence="1" type="ORF">DCS_05928</name>
</gene>